<evidence type="ECO:0000256" key="6">
    <source>
        <dbReference type="ARBA" id="ARBA00022679"/>
    </source>
</evidence>
<dbReference type="Pfam" id="PF00202">
    <property type="entry name" value="Aminotran_3"/>
    <property type="match status" value="1"/>
</dbReference>
<reference evidence="12" key="1">
    <citation type="submission" date="2022-10" db="EMBL/GenBank/DDBJ databases">
        <authorList>
            <person name="Chen Y."/>
            <person name="Dougan E. K."/>
            <person name="Chan C."/>
            <person name="Rhodes N."/>
            <person name="Thang M."/>
        </authorList>
    </citation>
    <scope>NUCLEOTIDE SEQUENCE</scope>
</reference>
<dbReference type="EMBL" id="CAMXCT020000199">
    <property type="protein sequence ID" value="CAL1128735.1"/>
    <property type="molecule type" value="Genomic_DNA"/>
</dbReference>
<dbReference type="Gene3D" id="3.90.1150.10">
    <property type="entry name" value="Aspartate Aminotransferase, domain 1"/>
    <property type="match status" value="1"/>
</dbReference>
<dbReference type="FunFam" id="3.90.1150.10:FF:000152">
    <property type="entry name" value="Ornithine aminotransferase"/>
    <property type="match status" value="2"/>
</dbReference>
<evidence type="ECO:0000313" key="13">
    <source>
        <dbReference type="EMBL" id="CAI3995991.1"/>
    </source>
</evidence>
<keyword evidence="7" id="KW-0663">Pyridoxal phosphate</keyword>
<dbReference type="SUPFAM" id="SSF53383">
    <property type="entry name" value="PLP-dependent transferases"/>
    <property type="match status" value="1"/>
</dbReference>
<comment type="catalytic activity">
    <reaction evidence="9">
        <text>a 2-oxocarboxylate + L-ornithine = L-glutamate 5-semialdehyde + an L-alpha-amino acid</text>
        <dbReference type="Rhea" id="RHEA:13877"/>
        <dbReference type="ChEBI" id="CHEBI:35179"/>
        <dbReference type="ChEBI" id="CHEBI:46911"/>
        <dbReference type="ChEBI" id="CHEBI:58066"/>
        <dbReference type="ChEBI" id="CHEBI:59869"/>
        <dbReference type="EC" id="2.6.1.13"/>
    </reaction>
</comment>
<protein>
    <recommendedName>
        <fullName evidence="11">Ornithine aminotransferase</fullName>
        <ecNumber evidence="4">2.6.1.13</ecNumber>
    </recommendedName>
    <alternativeName>
        <fullName evidence="8">Ornithine--oxo-acid aminotransferase</fullName>
    </alternativeName>
</protein>
<dbReference type="GO" id="GO:0005737">
    <property type="term" value="C:cytoplasm"/>
    <property type="evidence" value="ECO:0007669"/>
    <property type="project" value="TreeGrafter"/>
</dbReference>
<dbReference type="GO" id="GO:0019544">
    <property type="term" value="P:L-arginine catabolic process to L-glutamate"/>
    <property type="evidence" value="ECO:0007669"/>
    <property type="project" value="TreeGrafter"/>
</dbReference>
<evidence type="ECO:0000256" key="5">
    <source>
        <dbReference type="ARBA" id="ARBA00022576"/>
    </source>
</evidence>
<evidence type="ECO:0000313" key="16">
    <source>
        <dbReference type="Proteomes" id="UP001152797"/>
    </source>
</evidence>
<dbReference type="Gene3D" id="3.40.640.10">
    <property type="entry name" value="Type I PLP-dependent aspartate aminotransferase-like (Major domain)"/>
    <property type="match status" value="1"/>
</dbReference>
<evidence type="ECO:0000313" key="12">
    <source>
        <dbReference type="EMBL" id="CAI3975360.1"/>
    </source>
</evidence>
<dbReference type="AlphaFoldDB" id="A0A9P1BM57"/>
<keyword evidence="5 15" id="KW-0032">Aminotransferase</keyword>
<dbReference type="EMBL" id="CAMXCT020002143">
    <property type="protein sequence ID" value="CAL1149366.1"/>
    <property type="molecule type" value="Genomic_DNA"/>
</dbReference>
<evidence type="ECO:0000256" key="3">
    <source>
        <dbReference type="ARBA" id="ARBA00008954"/>
    </source>
</evidence>
<dbReference type="InterPro" id="IPR015421">
    <property type="entry name" value="PyrdxlP-dep_Trfase_major"/>
</dbReference>
<dbReference type="InterPro" id="IPR010164">
    <property type="entry name" value="Orn_aminotrans"/>
</dbReference>
<keyword evidence="6" id="KW-0808">Transferase</keyword>
<gene>
    <name evidence="13" type="ORF">C1SCF055_LOCUS22505</name>
    <name evidence="12" type="ORF">C1SCF055_LOCUS3692</name>
</gene>
<keyword evidence="16" id="KW-1185">Reference proteome</keyword>
<dbReference type="EMBL" id="CAMXCT010000199">
    <property type="protein sequence ID" value="CAI3975360.1"/>
    <property type="molecule type" value="Genomic_DNA"/>
</dbReference>
<evidence type="ECO:0000256" key="2">
    <source>
        <dbReference type="ARBA" id="ARBA00004998"/>
    </source>
</evidence>
<dbReference type="InterPro" id="IPR005814">
    <property type="entry name" value="Aminotrans_3"/>
</dbReference>
<evidence type="ECO:0000313" key="14">
    <source>
        <dbReference type="EMBL" id="CAL1128735.1"/>
    </source>
</evidence>
<dbReference type="PANTHER" id="PTHR11986:SF18">
    <property type="entry name" value="ORNITHINE AMINOTRANSFERASE, MITOCHONDRIAL"/>
    <property type="match status" value="1"/>
</dbReference>
<dbReference type="CDD" id="cd00610">
    <property type="entry name" value="OAT_like"/>
    <property type="match status" value="1"/>
</dbReference>
<dbReference type="FunFam" id="3.40.640.10:FF:000011">
    <property type="entry name" value="Ornithine aminotransferase"/>
    <property type="match status" value="1"/>
</dbReference>
<dbReference type="InterPro" id="IPR050103">
    <property type="entry name" value="Class-III_PLP-dep_AT"/>
</dbReference>
<comment type="pathway">
    <text evidence="2">Amino-acid biosynthesis; L-proline biosynthesis; L-glutamate 5-semialdehyde from L-ornithine: step 1/1.</text>
</comment>
<dbReference type="Proteomes" id="UP001152797">
    <property type="component" value="Unassembled WGS sequence"/>
</dbReference>
<comment type="cofactor">
    <cofactor evidence="1">
        <name>pyridoxal 5'-phosphate</name>
        <dbReference type="ChEBI" id="CHEBI:597326"/>
    </cofactor>
</comment>
<evidence type="ECO:0000256" key="11">
    <source>
        <dbReference type="ARBA" id="ARBA00073894"/>
    </source>
</evidence>
<name>A0A9P1BM57_9DINO</name>
<evidence type="ECO:0000256" key="9">
    <source>
        <dbReference type="ARBA" id="ARBA00051265"/>
    </source>
</evidence>
<dbReference type="EMBL" id="CAMXCT030002143">
    <property type="protein sequence ID" value="CAL4783303.1"/>
    <property type="molecule type" value="Genomic_DNA"/>
</dbReference>
<dbReference type="NCBIfam" id="TIGR01885">
    <property type="entry name" value="Orn_aminotrans"/>
    <property type="match status" value="1"/>
</dbReference>
<proteinExistence type="inferred from homology"/>
<evidence type="ECO:0000256" key="1">
    <source>
        <dbReference type="ARBA" id="ARBA00001933"/>
    </source>
</evidence>
<dbReference type="GO" id="GO:0010121">
    <property type="term" value="P:L-arginine catabolic process to proline via ornithine"/>
    <property type="evidence" value="ECO:0007669"/>
    <property type="project" value="TreeGrafter"/>
</dbReference>
<evidence type="ECO:0000256" key="8">
    <source>
        <dbReference type="ARBA" id="ARBA00030587"/>
    </source>
</evidence>
<sequence length="583" mass="63366">MQFCRRGIVKLLTRHTTAQNPTSFSRKVMTLTSTQQAMIDLEEKHGAHNYHPLPVVLCKGRGTKVWDIDGKSYYDFLSAYSAVNQGHCHSKILVALIEQAQKLTLTSRAFHNDALGEYCKFVTGYFGFDRLLPMNTGVEAGETAIKLARRWGYDVKKIPEGKARVIFASGNFWGRTIAAISTSEDPSSTTGFGPFVPGFSNVPYDDADALQAELEGPQGAEVCAFMVEPIQGEAGVVVPKDGYLTRVRELCDKHKVLFIADEVQTGLGRTGTLLACDHDGVRPDILVLGKALSGGVLPVSAVLTSDEVMLTIRPGEHGSTYGGNPLACQVATAALEVLRDENLTENSKARGEQLRAGLQELSEKPGSPISLVRGRGLLNAIVIGDDKGSYGDEGRAWELCEKMAGHGLLAKPTHGTIIRLAPPLCITEAEIDECIDIIRRSLAQLPFDEVGSVPPDAAIAIRQSEFLDVYAANIGRSTGCPMLRPGKGQKVLPSIPRGARGKPFMTTEALGFELSGYEISEHDFPSWPPETSSNEEKEWYAMARALRHEAPPLPKLAIKQEPVVDNFPAIPPPSRGILNRRSR</sequence>
<dbReference type="GO" id="GO:0042802">
    <property type="term" value="F:identical protein binding"/>
    <property type="evidence" value="ECO:0007669"/>
    <property type="project" value="TreeGrafter"/>
</dbReference>
<dbReference type="InterPro" id="IPR015422">
    <property type="entry name" value="PyrdxlP-dep_Trfase_small"/>
</dbReference>
<accession>A0A9P1BM57</accession>
<dbReference type="InterPro" id="IPR049704">
    <property type="entry name" value="Aminotrans_3_PPA_site"/>
</dbReference>
<evidence type="ECO:0000256" key="7">
    <source>
        <dbReference type="ARBA" id="ARBA00022898"/>
    </source>
</evidence>
<dbReference type="EMBL" id="CAMXCT010002143">
    <property type="protein sequence ID" value="CAI3995991.1"/>
    <property type="molecule type" value="Genomic_DNA"/>
</dbReference>
<comment type="catalytic activity">
    <reaction evidence="10">
        <text>L-ornithine + 2-oxoglutarate = L-glutamate 5-semialdehyde + L-glutamate</text>
        <dbReference type="Rhea" id="RHEA:25160"/>
        <dbReference type="ChEBI" id="CHEBI:16810"/>
        <dbReference type="ChEBI" id="CHEBI:29985"/>
        <dbReference type="ChEBI" id="CHEBI:46911"/>
        <dbReference type="ChEBI" id="CHEBI:58066"/>
        <dbReference type="EC" id="2.6.1.13"/>
    </reaction>
    <physiologicalReaction direction="left-to-right" evidence="10">
        <dbReference type="Rhea" id="RHEA:25161"/>
    </physiologicalReaction>
</comment>
<organism evidence="12">
    <name type="scientific">Cladocopium goreaui</name>
    <dbReference type="NCBI Taxonomy" id="2562237"/>
    <lineage>
        <taxon>Eukaryota</taxon>
        <taxon>Sar</taxon>
        <taxon>Alveolata</taxon>
        <taxon>Dinophyceae</taxon>
        <taxon>Suessiales</taxon>
        <taxon>Symbiodiniaceae</taxon>
        <taxon>Cladocopium</taxon>
    </lineage>
</organism>
<dbReference type="InterPro" id="IPR015424">
    <property type="entry name" value="PyrdxlP-dep_Trfase"/>
</dbReference>
<dbReference type="EC" id="2.6.1.13" evidence="4"/>
<comment type="similarity">
    <text evidence="3">Belongs to the class-III pyridoxal-phosphate-dependent aminotransferase family.</text>
</comment>
<reference evidence="14" key="2">
    <citation type="submission" date="2024-04" db="EMBL/GenBank/DDBJ databases">
        <authorList>
            <person name="Chen Y."/>
            <person name="Shah S."/>
            <person name="Dougan E. K."/>
            <person name="Thang M."/>
            <person name="Chan C."/>
        </authorList>
    </citation>
    <scope>NUCLEOTIDE SEQUENCE [LARGE SCALE GENOMIC DNA]</scope>
</reference>
<evidence type="ECO:0000256" key="10">
    <source>
        <dbReference type="ARBA" id="ARBA00051944"/>
    </source>
</evidence>
<dbReference type="GO" id="GO:0004587">
    <property type="term" value="F:ornithine aminotransferase activity"/>
    <property type="evidence" value="ECO:0007669"/>
    <property type="project" value="UniProtKB-EC"/>
</dbReference>
<comment type="caution">
    <text evidence="12">The sequence shown here is derived from an EMBL/GenBank/DDBJ whole genome shotgun (WGS) entry which is preliminary data.</text>
</comment>
<dbReference type="GO" id="GO:0030170">
    <property type="term" value="F:pyridoxal phosphate binding"/>
    <property type="evidence" value="ECO:0007669"/>
    <property type="project" value="InterPro"/>
</dbReference>
<dbReference type="PANTHER" id="PTHR11986">
    <property type="entry name" value="AMINOTRANSFERASE CLASS III"/>
    <property type="match status" value="1"/>
</dbReference>
<evidence type="ECO:0000256" key="4">
    <source>
        <dbReference type="ARBA" id="ARBA00012924"/>
    </source>
</evidence>
<dbReference type="EMBL" id="CAMXCT030000199">
    <property type="protein sequence ID" value="CAL4762672.1"/>
    <property type="molecule type" value="Genomic_DNA"/>
</dbReference>
<dbReference type="OrthoDB" id="425114at2759"/>
<evidence type="ECO:0000313" key="15">
    <source>
        <dbReference type="EMBL" id="CAL4783303.1"/>
    </source>
</evidence>
<dbReference type="PROSITE" id="PS00600">
    <property type="entry name" value="AA_TRANSFER_CLASS_3"/>
    <property type="match status" value="1"/>
</dbReference>